<dbReference type="InterPro" id="IPR045851">
    <property type="entry name" value="AMP-bd_C_sf"/>
</dbReference>
<feature type="domain" description="AMP-dependent synthetase/ligase" evidence="18">
    <location>
        <begin position="130"/>
        <end position="491"/>
    </location>
</feature>
<accession>A0AAV4Y4X1</accession>
<keyword evidence="8" id="KW-0276">Fatty acid metabolism</keyword>
<evidence type="ECO:0000256" key="13">
    <source>
        <dbReference type="ARBA" id="ARBA00026121"/>
    </source>
</evidence>
<feature type="region of interest" description="Disordered" evidence="17">
    <location>
        <begin position="38"/>
        <end position="77"/>
    </location>
</feature>
<evidence type="ECO:0000256" key="14">
    <source>
        <dbReference type="ARBA" id="ARBA00036527"/>
    </source>
</evidence>
<evidence type="ECO:0000256" key="6">
    <source>
        <dbReference type="ARBA" id="ARBA00022692"/>
    </source>
</evidence>
<evidence type="ECO:0000256" key="9">
    <source>
        <dbReference type="ARBA" id="ARBA00022840"/>
    </source>
</evidence>
<dbReference type="GO" id="GO:0005524">
    <property type="term" value="F:ATP binding"/>
    <property type="evidence" value="ECO:0007669"/>
    <property type="project" value="UniProtKB-KW"/>
</dbReference>
<sequence length="689" mass="77307">MPIIRKNRTADLCSSAVARCLLLVCASIDERPVPVRTKPALSRRQDLRRAGHEDQERVAHAQGLQEDPQQGPALTDHSKGRVKMGCFGCTECGVVRRTVRRDLRALFRLSKMKMFIRKCRRANATVGEIFQRLVKKHPNKVCIMHEDKKWTFQEIEDYSNQVANCFAKLGYTAGDDVAVFMESKVEFVTIWLGLSKIGVVPALINSNLRMKSLAFSITSVKCKAVIFGGELIQAVKDAAPLLKELEDLQYFCLGQFDPAVIPAKSLDTLIPESSISPPINHKGDMNDRLFYVYTSGTTGMPKAAIIRHSRFMWLGAGIHYMNKITNDDVLYTALPLYHTAGGILSLSQTILFGNSCGIRSKFSASKFWDDCIKYEATIAQYIGELCRYILAQPEKPQDKQHKIRLMFGNGLRPQIWQQFVDRFNIPNIGELYGSTEGNANVINIDNKVGAVGFMSRIIPTVYPVSLIKVDANTGDPIRDNRGLCIRCEPGEPGEFVGKIITSDPIRQFDGYVNQNATKKKIIRDCFTKGDMAFLSGDLLRMDEDGYLFFMDRTGDTFRWRGENVSTMEVEGMISNILHHADSVVYGVEVPDNEGRAGMVAISDAEQKVDLKVLLRELWQSLPPYAVPLFVRICDTLEATGTFKLKKVDLQKEGFDPSIIKDPLYYLDKKQGAYLPLDADTYNNICSGQI</sequence>
<keyword evidence="6" id="KW-0812">Transmembrane</keyword>
<dbReference type="InterPro" id="IPR000873">
    <property type="entry name" value="AMP-dep_synth/lig_dom"/>
</dbReference>
<keyword evidence="9" id="KW-0067">ATP-binding</keyword>
<evidence type="ECO:0000313" key="19">
    <source>
        <dbReference type="EMBL" id="GIZ02292.1"/>
    </source>
</evidence>
<evidence type="ECO:0000256" key="16">
    <source>
        <dbReference type="ARBA" id="ARBA00048666"/>
    </source>
</evidence>
<dbReference type="AlphaFoldDB" id="A0AAV4Y4X1"/>
<dbReference type="GO" id="GO:0005886">
    <property type="term" value="C:plasma membrane"/>
    <property type="evidence" value="ECO:0007669"/>
    <property type="project" value="UniProtKB-SubCell"/>
</dbReference>
<reference evidence="19 20" key="1">
    <citation type="submission" date="2021-06" db="EMBL/GenBank/DDBJ databases">
        <title>Caerostris extrusa draft genome.</title>
        <authorList>
            <person name="Kono N."/>
            <person name="Arakawa K."/>
        </authorList>
    </citation>
    <scope>NUCLEOTIDE SEQUENCE [LARGE SCALE GENOMIC DNA]</scope>
</reference>
<dbReference type="GO" id="GO:0005789">
    <property type="term" value="C:endoplasmic reticulum membrane"/>
    <property type="evidence" value="ECO:0007669"/>
    <property type="project" value="TreeGrafter"/>
</dbReference>
<evidence type="ECO:0000256" key="4">
    <source>
        <dbReference type="ARBA" id="ARBA00022475"/>
    </source>
</evidence>
<protein>
    <recommendedName>
        <fullName evidence="13">long-chain-fatty-acid--CoA ligase</fullName>
        <ecNumber evidence="13">6.2.1.3</ecNumber>
    </recommendedName>
    <alternativeName>
        <fullName evidence="15">Long-chain-fatty-acid--CoA ligase</fullName>
    </alternativeName>
</protein>
<evidence type="ECO:0000256" key="12">
    <source>
        <dbReference type="ARBA" id="ARBA00024484"/>
    </source>
</evidence>
<dbReference type="GO" id="GO:0004467">
    <property type="term" value="F:long-chain fatty acid-CoA ligase activity"/>
    <property type="evidence" value="ECO:0007669"/>
    <property type="project" value="UniProtKB-EC"/>
</dbReference>
<evidence type="ECO:0000256" key="10">
    <source>
        <dbReference type="ARBA" id="ARBA00022989"/>
    </source>
</evidence>
<keyword evidence="5" id="KW-0436">Ligase</keyword>
<dbReference type="SUPFAM" id="SSF56801">
    <property type="entry name" value="Acetyl-CoA synthetase-like"/>
    <property type="match status" value="1"/>
</dbReference>
<evidence type="ECO:0000256" key="7">
    <source>
        <dbReference type="ARBA" id="ARBA00022741"/>
    </source>
</evidence>
<evidence type="ECO:0000256" key="8">
    <source>
        <dbReference type="ARBA" id="ARBA00022832"/>
    </source>
</evidence>
<comment type="catalytic activity">
    <reaction evidence="14">
        <text>a very long-chain fatty acid + ATP + CoA = a very long-chain fatty acyl-CoA + AMP + diphosphate</text>
        <dbReference type="Rhea" id="RHEA:54536"/>
        <dbReference type="ChEBI" id="CHEBI:30616"/>
        <dbReference type="ChEBI" id="CHEBI:33019"/>
        <dbReference type="ChEBI" id="CHEBI:57287"/>
        <dbReference type="ChEBI" id="CHEBI:58950"/>
        <dbReference type="ChEBI" id="CHEBI:138261"/>
        <dbReference type="ChEBI" id="CHEBI:456215"/>
    </reaction>
    <physiologicalReaction direction="left-to-right" evidence="14">
        <dbReference type="Rhea" id="RHEA:54537"/>
    </physiologicalReaction>
</comment>
<dbReference type="PANTHER" id="PTHR43107">
    <property type="entry name" value="LONG-CHAIN FATTY ACID TRANSPORT PROTEIN"/>
    <property type="match status" value="1"/>
</dbReference>
<evidence type="ECO:0000256" key="5">
    <source>
        <dbReference type="ARBA" id="ARBA00022598"/>
    </source>
</evidence>
<dbReference type="Gene3D" id="3.30.300.30">
    <property type="match status" value="1"/>
</dbReference>
<feature type="compositionally biased region" description="Basic and acidic residues" evidence="17">
    <location>
        <begin position="43"/>
        <end position="59"/>
    </location>
</feature>
<gene>
    <name evidence="19" type="primary">SLC27A1</name>
    <name evidence="19" type="ORF">CEXT_462261</name>
</gene>
<comment type="catalytic activity">
    <reaction evidence="16">
        <text>tetracosanoate + ATP + CoA = tetracosanoyl-CoA + AMP + diphosphate</text>
        <dbReference type="Rhea" id="RHEA:33639"/>
        <dbReference type="ChEBI" id="CHEBI:30616"/>
        <dbReference type="ChEBI" id="CHEBI:31014"/>
        <dbReference type="ChEBI" id="CHEBI:33019"/>
        <dbReference type="ChEBI" id="CHEBI:57287"/>
        <dbReference type="ChEBI" id="CHEBI:65052"/>
        <dbReference type="ChEBI" id="CHEBI:456215"/>
    </reaction>
    <physiologicalReaction direction="left-to-right" evidence="16">
        <dbReference type="Rhea" id="RHEA:33640"/>
    </physiologicalReaction>
</comment>
<dbReference type="PROSITE" id="PS00455">
    <property type="entry name" value="AMP_BINDING"/>
    <property type="match status" value="1"/>
</dbReference>
<evidence type="ECO:0000256" key="11">
    <source>
        <dbReference type="ARBA" id="ARBA00023136"/>
    </source>
</evidence>
<comment type="similarity">
    <text evidence="2">Belongs to the ATP-dependent AMP-binding enzyme family.</text>
</comment>
<evidence type="ECO:0000256" key="1">
    <source>
        <dbReference type="ARBA" id="ARBA00004651"/>
    </source>
</evidence>
<proteinExistence type="inferred from homology"/>
<dbReference type="Pfam" id="PF00501">
    <property type="entry name" value="AMP-binding"/>
    <property type="match status" value="1"/>
</dbReference>
<dbReference type="InterPro" id="IPR042099">
    <property type="entry name" value="ANL_N_sf"/>
</dbReference>
<evidence type="ECO:0000256" key="15">
    <source>
        <dbReference type="ARBA" id="ARBA00041297"/>
    </source>
</evidence>
<comment type="subcellular location">
    <subcellularLocation>
        <location evidence="1">Cell membrane</location>
        <topology evidence="1">Multi-pass membrane protein</topology>
    </subcellularLocation>
</comment>
<evidence type="ECO:0000259" key="18">
    <source>
        <dbReference type="Pfam" id="PF00501"/>
    </source>
</evidence>
<dbReference type="Gene3D" id="3.40.50.12780">
    <property type="entry name" value="N-terminal domain of ligase-like"/>
    <property type="match status" value="1"/>
</dbReference>
<keyword evidence="3" id="KW-0813">Transport</keyword>
<dbReference type="InterPro" id="IPR020845">
    <property type="entry name" value="AMP-binding_CS"/>
</dbReference>
<evidence type="ECO:0000256" key="3">
    <source>
        <dbReference type="ARBA" id="ARBA00022448"/>
    </source>
</evidence>
<evidence type="ECO:0000256" key="2">
    <source>
        <dbReference type="ARBA" id="ARBA00006432"/>
    </source>
</evidence>
<dbReference type="FunFam" id="3.40.50.12780:FF:000005">
    <property type="entry name" value="Solute carrier family 27 member 6"/>
    <property type="match status" value="1"/>
</dbReference>
<keyword evidence="11" id="KW-0472">Membrane</keyword>
<keyword evidence="20" id="KW-1185">Reference proteome</keyword>
<dbReference type="EMBL" id="BPLR01018793">
    <property type="protein sequence ID" value="GIZ02292.1"/>
    <property type="molecule type" value="Genomic_DNA"/>
</dbReference>
<keyword evidence="8" id="KW-0443">Lipid metabolism</keyword>
<dbReference type="NCBIfam" id="NF006134">
    <property type="entry name" value="PRK08279.1"/>
    <property type="match status" value="1"/>
</dbReference>
<keyword evidence="10" id="KW-1133">Transmembrane helix</keyword>
<organism evidence="19 20">
    <name type="scientific">Caerostris extrusa</name>
    <name type="common">Bark spider</name>
    <name type="synonym">Caerostris bankana</name>
    <dbReference type="NCBI Taxonomy" id="172846"/>
    <lineage>
        <taxon>Eukaryota</taxon>
        <taxon>Metazoa</taxon>
        <taxon>Ecdysozoa</taxon>
        <taxon>Arthropoda</taxon>
        <taxon>Chelicerata</taxon>
        <taxon>Arachnida</taxon>
        <taxon>Araneae</taxon>
        <taxon>Araneomorphae</taxon>
        <taxon>Entelegynae</taxon>
        <taxon>Araneoidea</taxon>
        <taxon>Araneidae</taxon>
        <taxon>Caerostris</taxon>
    </lineage>
</organism>
<evidence type="ECO:0000256" key="17">
    <source>
        <dbReference type="SAM" id="MobiDB-lite"/>
    </source>
</evidence>
<name>A0AAV4Y4X1_CAEEX</name>
<keyword evidence="4" id="KW-1003">Cell membrane</keyword>
<evidence type="ECO:0000313" key="20">
    <source>
        <dbReference type="Proteomes" id="UP001054945"/>
    </source>
</evidence>
<comment type="caution">
    <text evidence="19">The sequence shown here is derived from an EMBL/GenBank/DDBJ whole genome shotgun (WGS) entry which is preliminary data.</text>
</comment>
<keyword evidence="7" id="KW-0547">Nucleotide-binding</keyword>
<dbReference type="GO" id="GO:0044539">
    <property type="term" value="P:long-chain fatty acid import into cell"/>
    <property type="evidence" value="ECO:0007669"/>
    <property type="project" value="TreeGrafter"/>
</dbReference>
<dbReference type="Proteomes" id="UP001054945">
    <property type="component" value="Unassembled WGS sequence"/>
</dbReference>
<dbReference type="GO" id="GO:0005324">
    <property type="term" value="F:long-chain fatty acid transmembrane transporter activity"/>
    <property type="evidence" value="ECO:0007669"/>
    <property type="project" value="TreeGrafter"/>
</dbReference>
<dbReference type="FunFam" id="3.30.300.30:FF:000002">
    <property type="entry name" value="Long-chain fatty acid transport protein 1"/>
    <property type="match status" value="1"/>
</dbReference>
<comment type="catalytic activity">
    <reaction evidence="12">
        <text>a long-chain fatty acid + ATP + CoA = a long-chain fatty acyl-CoA + AMP + diphosphate</text>
        <dbReference type="Rhea" id="RHEA:15421"/>
        <dbReference type="ChEBI" id="CHEBI:30616"/>
        <dbReference type="ChEBI" id="CHEBI:33019"/>
        <dbReference type="ChEBI" id="CHEBI:57287"/>
        <dbReference type="ChEBI" id="CHEBI:57560"/>
        <dbReference type="ChEBI" id="CHEBI:83139"/>
        <dbReference type="ChEBI" id="CHEBI:456215"/>
        <dbReference type="EC" id="6.2.1.3"/>
    </reaction>
    <physiologicalReaction direction="left-to-right" evidence="12">
        <dbReference type="Rhea" id="RHEA:15422"/>
    </physiologicalReaction>
</comment>
<dbReference type="PANTHER" id="PTHR43107:SF15">
    <property type="entry name" value="FATTY ACID TRANSPORT PROTEIN 3, ISOFORM A"/>
    <property type="match status" value="1"/>
</dbReference>
<dbReference type="EC" id="6.2.1.3" evidence="13"/>